<dbReference type="InterPro" id="IPR001394">
    <property type="entry name" value="Peptidase_C19_UCH"/>
</dbReference>
<dbReference type="PROSITE" id="PS00973">
    <property type="entry name" value="USP_2"/>
    <property type="match status" value="1"/>
</dbReference>
<dbReference type="Pfam" id="PF00443">
    <property type="entry name" value="UCH"/>
    <property type="match status" value="1"/>
</dbReference>
<dbReference type="Proteomes" id="UP000179807">
    <property type="component" value="Unassembled WGS sequence"/>
</dbReference>
<dbReference type="PROSITE" id="PS50235">
    <property type="entry name" value="USP_3"/>
    <property type="match status" value="1"/>
</dbReference>
<dbReference type="InterPro" id="IPR038765">
    <property type="entry name" value="Papain-like_cys_pep_sf"/>
</dbReference>
<dbReference type="GO" id="GO:0004843">
    <property type="term" value="F:cysteine-type deubiquitinase activity"/>
    <property type="evidence" value="ECO:0007669"/>
    <property type="project" value="InterPro"/>
</dbReference>
<dbReference type="VEuPathDB" id="TrichDB:TRFO_19290"/>
<evidence type="ECO:0000259" key="2">
    <source>
        <dbReference type="PROSITE" id="PS50235"/>
    </source>
</evidence>
<dbReference type="GO" id="GO:0031647">
    <property type="term" value="P:regulation of protein stability"/>
    <property type="evidence" value="ECO:0007669"/>
    <property type="project" value="TreeGrafter"/>
</dbReference>
<accession>A0A1J4KPG5</accession>
<dbReference type="SUPFAM" id="SSF54001">
    <property type="entry name" value="Cysteine proteinases"/>
    <property type="match status" value="1"/>
</dbReference>
<proteinExistence type="predicted"/>
<name>A0A1J4KPG5_9EUKA</name>
<dbReference type="Pfam" id="PF12436">
    <property type="entry name" value="USP7_ICP0_bdg"/>
    <property type="match status" value="1"/>
</dbReference>
<dbReference type="InterPro" id="IPR024729">
    <property type="entry name" value="USP7_ICP0-binding_dom"/>
</dbReference>
<dbReference type="InterPro" id="IPR018200">
    <property type="entry name" value="USP_CS"/>
</dbReference>
<dbReference type="EMBL" id="MLAK01000591">
    <property type="protein sequence ID" value="OHT11309.1"/>
    <property type="molecule type" value="Genomic_DNA"/>
</dbReference>
<evidence type="ECO:0000313" key="4">
    <source>
        <dbReference type="Proteomes" id="UP000179807"/>
    </source>
</evidence>
<dbReference type="PANTHER" id="PTHR24006">
    <property type="entry name" value="UBIQUITIN CARBOXYL-TERMINAL HYDROLASE"/>
    <property type="match status" value="1"/>
</dbReference>
<reference evidence="3" key="1">
    <citation type="submission" date="2016-10" db="EMBL/GenBank/DDBJ databases">
        <authorList>
            <person name="Benchimol M."/>
            <person name="Almeida L.G."/>
            <person name="Vasconcelos A.T."/>
            <person name="Perreira-Neves A."/>
            <person name="Rosa I.A."/>
            <person name="Tasca T."/>
            <person name="Bogo M.R."/>
            <person name="de Souza W."/>
        </authorList>
    </citation>
    <scope>NUCLEOTIDE SEQUENCE [LARGE SCALE GENOMIC DNA]</scope>
    <source>
        <strain evidence="3">K</strain>
    </source>
</reference>
<dbReference type="GeneID" id="94835412"/>
<dbReference type="PANTHER" id="PTHR24006:SF644">
    <property type="entry name" value="UBIQUITIN CARBOXYL-TERMINAL HYDROLASE 7"/>
    <property type="match status" value="1"/>
</dbReference>
<keyword evidence="4" id="KW-1185">Reference proteome</keyword>
<organism evidence="3 4">
    <name type="scientific">Tritrichomonas foetus</name>
    <dbReference type="NCBI Taxonomy" id="1144522"/>
    <lineage>
        <taxon>Eukaryota</taxon>
        <taxon>Metamonada</taxon>
        <taxon>Parabasalia</taxon>
        <taxon>Tritrichomonadida</taxon>
        <taxon>Tritrichomonadidae</taxon>
        <taxon>Tritrichomonas</taxon>
    </lineage>
</organism>
<dbReference type="InterPro" id="IPR028889">
    <property type="entry name" value="USP"/>
</dbReference>
<dbReference type="OrthoDB" id="289038at2759"/>
<feature type="domain" description="USP" evidence="2">
    <location>
        <begin position="167"/>
        <end position="453"/>
    </location>
</feature>
<dbReference type="GO" id="GO:0016579">
    <property type="term" value="P:protein deubiquitination"/>
    <property type="evidence" value="ECO:0007669"/>
    <property type="project" value="InterPro"/>
</dbReference>
<dbReference type="InterPro" id="IPR050164">
    <property type="entry name" value="Peptidase_C19"/>
</dbReference>
<protein>
    <recommendedName>
        <fullName evidence="2">USP domain-containing protein</fullName>
    </recommendedName>
</protein>
<gene>
    <name evidence="3" type="ORF">TRFO_19290</name>
</gene>
<dbReference type="AlphaFoldDB" id="A0A1J4KPG5"/>
<dbReference type="GO" id="GO:0005829">
    <property type="term" value="C:cytosol"/>
    <property type="evidence" value="ECO:0007669"/>
    <property type="project" value="TreeGrafter"/>
</dbReference>
<sequence length="1047" mass="121019">MFDFFGDFPSFAPPATPPPLAFNSNSNCISARWTIENYQTTAPKRFSIQFDSTTYQFRFQQPQPQYLTISIESREKSIINQVFFIELILHSQDPLKTITIYSPFLLKSSDQQSIIETLIPSSDLEFYSWDGNLVIDIRFSDAQFESIGLPLLSPNSIPKILKPLKYAGIFNQGSTCYMNSILQSLFHLPVFRNNIYITQSPGRITTELQRLFGFLQSSNKPVSTRGLTQAFGWNDARTFQQHDAQEFYNKLIDMVIEESPIKQNYKTLFYGKWCKLIQCKNINYSTQNYEDFDDLQMQVRGCLDLYTSFKQFTEPQILEGNNQYMTPMGKQDAFVKTYFVSLPPILNIHLQRFIYNSKTRNKEKVNDRFEFPSNLDLTAFSATPNAQYTLCSVLVHCGSTTNGHYLAYIKPTPEESWYEFNDSNVTQCSEKNAVSDNYGGTSSSAYMLVYVQNIKLFEIFSEVSIPTHVSELLKNAIPFKTQAPKEIPCRSISLFTEDCYRQMVLMGADNYDFINFPPKIEIPEKSTIYDLYNDVSTFLDRPVDGILIWKVSTLYMPTLLLPNGPGKIPKDDTYFIQFVTDYMKPMISLINSKKNIIVVFLKFFFSRATPQVQFLGSTLANVYQPVSQLLPVIYGILGGTNDLPVNVYYDGLGFSKKITDIEQSLLYYQINDSSSILFEPYDQSFMPTSFKIESCTQHHICINYYSMLRPYGDKNAEEYLERQKCQLAIDFCQVTEPNTVVVTCVAPETMIVTELPQLILFALNEQQHSNINLNTNATTNTVVQVFRRQTNSDLPEIMPYHLRNDITLKNLFVSEFRKVSAYKSLRLFFDVIQGYTEKQLKMMVFRVIDVYDSLIHFVKRIRIPMRLDEDISCILQHVNQLNVLDGHIRVLLNINDEILKVPDQSDYFDESTVFRVEKIPQDQIYLGSNSFLLTTSVYKSNKKIDMKTPIHMFLLRIVMGENLTHIKIRLGEIEFASKEIIENSLFFINSKQLNDNTIISYEANQNSTLKVFLGSEKKSTTKNKKEPKPKQKNEFFPEFEDSLKFFM</sequence>
<keyword evidence="1" id="KW-0833">Ubl conjugation pathway</keyword>
<evidence type="ECO:0000313" key="3">
    <source>
        <dbReference type="EMBL" id="OHT11309.1"/>
    </source>
</evidence>
<evidence type="ECO:0000256" key="1">
    <source>
        <dbReference type="ARBA" id="ARBA00022786"/>
    </source>
</evidence>
<dbReference type="GO" id="GO:0005634">
    <property type="term" value="C:nucleus"/>
    <property type="evidence" value="ECO:0007669"/>
    <property type="project" value="TreeGrafter"/>
</dbReference>
<dbReference type="Gene3D" id="3.90.70.10">
    <property type="entry name" value="Cysteine proteinases"/>
    <property type="match status" value="1"/>
</dbReference>
<comment type="caution">
    <text evidence="3">The sequence shown here is derived from an EMBL/GenBank/DDBJ whole genome shotgun (WGS) entry which is preliminary data.</text>
</comment>
<dbReference type="PROSITE" id="PS00972">
    <property type="entry name" value="USP_1"/>
    <property type="match status" value="1"/>
</dbReference>
<dbReference type="RefSeq" id="XP_068364445.1">
    <property type="nucleotide sequence ID" value="XM_068500708.1"/>
</dbReference>